<feature type="domain" description="Beta-ketoacyl-[acyl-carrier-protein] synthase III N-terminal" evidence="4">
    <location>
        <begin position="146"/>
        <end position="216"/>
    </location>
</feature>
<dbReference type="OrthoDB" id="6439746at2"/>
<protein>
    <submittedName>
        <fullName evidence="5">PQB biosynthetic 3-oxoacyl-[acyl-carrier-protein] synthase III</fullName>
        <ecNumber evidence="5">2.3.1.180</ecNumber>
    </submittedName>
</protein>
<dbReference type="Pfam" id="PF08545">
    <property type="entry name" value="ACP_syn_III"/>
    <property type="match status" value="1"/>
</dbReference>
<proteinExistence type="predicted"/>
<dbReference type="Proteomes" id="UP000238823">
    <property type="component" value="Unassembled WGS sequence"/>
</dbReference>
<sequence length="370" mass="40043">MSARILNNPGTITSVGVAFPEHVRTNDWWEHHHPQVVARHREALLAKVWADHAWPPAGASTYDQCIAPYLEDPFRGTIERRWMGPDDSAQSMELAAATAALEAGGLEGRDIDLVLVNALRPDTHVLGDGAYLMRELGMRVPAINFESACSSAIVGFHLASDLVRAGRYRRIMVIACSTYTRDVDPDNTFSWFLGDGAAAFVVEPAREPGHGLLGAHTIPTLETCGIFYHELALVDGAPRVMIRATRRAGKAIRDNSEVYLRTCVDGALSEAGVGLDDIDFLVVNTPTAWYAEFCAKVLGFEMSQIIDNYPRFANCGPALWGNNLHTAISEGRVKPGDLVLGYSIGSVSTASAVVFRAGEIAVGGRVTSQP</sequence>
<dbReference type="PANTHER" id="PTHR34069">
    <property type="entry name" value="3-OXOACYL-[ACYL-CARRIER-PROTEIN] SYNTHASE 3"/>
    <property type="match status" value="1"/>
</dbReference>
<dbReference type="EC" id="2.3.1.180" evidence="5"/>
<dbReference type="InterPro" id="IPR013751">
    <property type="entry name" value="ACP_syn_III_N"/>
</dbReference>
<feature type="domain" description="Beta-ketoacyl-[acyl-carrier-protein] synthase III C-terminal" evidence="3">
    <location>
        <begin position="268"/>
        <end position="356"/>
    </location>
</feature>
<evidence type="ECO:0000256" key="2">
    <source>
        <dbReference type="ARBA" id="ARBA00023315"/>
    </source>
</evidence>
<dbReference type="GO" id="GO:0044550">
    <property type="term" value="P:secondary metabolite biosynthetic process"/>
    <property type="evidence" value="ECO:0007669"/>
    <property type="project" value="TreeGrafter"/>
</dbReference>
<dbReference type="PANTHER" id="PTHR34069:SF2">
    <property type="entry name" value="BETA-KETOACYL-[ACYL-CARRIER-PROTEIN] SYNTHASE III"/>
    <property type="match status" value="1"/>
</dbReference>
<gene>
    <name evidence="5" type="primary">pqsD</name>
    <name evidence="5" type="ORF">ENSA7_13900</name>
</gene>
<dbReference type="SUPFAM" id="SSF53901">
    <property type="entry name" value="Thiolase-like"/>
    <property type="match status" value="1"/>
</dbReference>
<dbReference type="GO" id="GO:0033818">
    <property type="term" value="F:beta-ketoacyl-acyl-carrier-protein synthase III activity"/>
    <property type="evidence" value="ECO:0007669"/>
    <property type="project" value="UniProtKB-EC"/>
</dbReference>
<evidence type="ECO:0000259" key="3">
    <source>
        <dbReference type="Pfam" id="PF08541"/>
    </source>
</evidence>
<dbReference type="EMBL" id="PVNL01000034">
    <property type="protein sequence ID" value="PRQ08900.1"/>
    <property type="molecule type" value="Genomic_DNA"/>
</dbReference>
<keyword evidence="2 5" id="KW-0012">Acyltransferase</keyword>
<dbReference type="AlphaFoldDB" id="A0A2S9YUZ4"/>
<comment type="caution">
    <text evidence="5">The sequence shown here is derived from an EMBL/GenBank/DDBJ whole genome shotgun (WGS) entry which is preliminary data.</text>
</comment>
<evidence type="ECO:0000256" key="1">
    <source>
        <dbReference type="ARBA" id="ARBA00022679"/>
    </source>
</evidence>
<reference evidence="5 6" key="1">
    <citation type="submission" date="2018-03" db="EMBL/GenBank/DDBJ databases">
        <title>Draft Genome Sequences of the Obligatory Marine Myxobacteria Enhygromyxa salina SWB007.</title>
        <authorList>
            <person name="Poehlein A."/>
            <person name="Moghaddam J.A."/>
            <person name="Harms H."/>
            <person name="Alanjari M."/>
            <person name="Koenig G.M."/>
            <person name="Daniel R."/>
            <person name="Schaeberle T.F."/>
        </authorList>
    </citation>
    <scope>NUCLEOTIDE SEQUENCE [LARGE SCALE GENOMIC DNA]</scope>
    <source>
        <strain evidence="5 6">SWB007</strain>
    </source>
</reference>
<dbReference type="InterPro" id="IPR013747">
    <property type="entry name" value="ACP_syn_III_C"/>
</dbReference>
<dbReference type="RefSeq" id="WP_106088434.1">
    <property type="nucleotide sequence ID" value="NZ_PVNL01000034.1"/>
</dbReference>
<evidence type="ECO:0000313" key="5">
    <source>
        <dbReference type="EMBL" id="PRQ08900.1"/>
    </source>
</evidence>
<accession>A0A2S9YUZ4</accession>
<dbReference type="Pfam" id="PF08541">
    <property type="entry name" value="ACP_syn_III_C"/>
    <property type="match status" value="1"/>
</dbReference>
<dbReference type="GO" id="GO:0004315">
    <property type="term" value="F:3-oxoacyl-[acyl-carrier-protein] synthase activity"/>
    <property type="evidence" value="ECO:0007669"/>
    <property type="project" value="InterPro"/>
</dbReference>
<dbReference type="Gene3D" id="3.40.47.10">
    <property type="match status" value="2"/>
</dbReference>
<keyword evidence="1 5" id="KW-0808">Transferase</keyword>
<evidence type="ECO:0000259" key="4">
    <source>
        <dbReference type="Pfam" id="PF08545"/>
    </source>
</evidence>
<name>A0A2S9YUZ4_9BACT</name>
<evidence type="ECO:0000313" key="6">
    <source>
        <dbReference type="Proteomes" id="UP000238823"/>
    </source>
</evidence>
<organism evidence="5 6">
    <name type="scientific">Enhygromyxa salina</name>
    <dbReference type="NCBI Taxonomy" id="215803"/>
    <lineage>
        <taxon>Bacteria</taxon>
        <taxon>Pseudomonadati</taxon>
        <taxon>Myxococcota</taxon>
        <taxon>Polyangia</taxon>
        <taxon>Nannocystales</taxon>
        <taxon>Nannocystaceae</taxon>
        <taxon>Enhygromyxa</taxon>
    </lineage>
</organism>
<dbReference type="InterPro" id="IPR016039">
    <property type="entry name" value="Thiolase-like"/>
</dbReference>
<dbReference type="GO" id="GO:0006633">
    <property type="term" value="P:fatty acid biosynthetic process"/>
    <property type="evidence" value="ECO:0007669"/>
    <property type="project" value="InterPro"/>
</dbReference>